<name>A0AAV2EHS4_9ROSI</name>
<dbReference type="AlphaFoldDB" id="A0AAV2EHS4"/>
<accession>A0AAV2EHS4</accession>
<evidence type="ECO:0000256" key="2">
    <source>
        <dbReference type="SAM" id="Phobius"/>
    </source>
</evidence>
<protein>
    <submittedName>
        <fullName evidence="3">Uncharacterized protein</fullName>
    </submittedName>
</protein>
<reference evidence="3 4" key="1">
    <citation type="submission" date="2024-04" db="EMBL/GenBank/DDBJ databases">
        <authorList>
            <person name="Fracassetti M."/>
        </authorList>
    </citation>
    <scope>NUCLEOTIDE SEQUENCE [LARGE SCALE GENOMIC DNA]</scope>
</reference>
<keyword evidence="2" id="KW-0812">Transmembrane</keyword>
<evidence type="ECO:0000313" key="3">
    <source>
        <dbReference type="EMBL" id="CAL1385085.1"/>
    </source>
</evidence>
<dbReference type="PANTHER" id="PTHR33429:SF19">
    <property type="entry name" value="FISSION REGULATOR-LIKE PROTEIN"/>
    <property type="match status" value="1"/>
</dbReference>
<dbReference type="PANTHER" id="PTHR33429">
    <property type="entry name" value="OS02G0708000 PROTEIN-RELATED"/>
    <property type="match status" value="1"/>
</dbReference>
<keyword evidence="2" id="KW-0472">Membrane</keyword>
<gene>
    <name evidence="3" type="ORF">LTRI10_LOCUS26247</name>
</gene>
<keyword evidence="4" id="KW-1185">Reference proteome</keyword>
<feature type="region of interest" description="Disordered" evidence="1">
    <location>
        <begin position="95"/>
        <end position="125"/>
    </location>
</feature>
<dbReference type="Proteomes" id="UP001497516">
    <property type="component" value="Chromosome 4"/>
</dbReference>
<sequence length="125" mass="13175">MTMRWRIMLEERLNGDLAPETSAAAAAMSQPSETAAGGYYSHRSIETLVVVLAVITIVAVFAGMVARLCGGRHLSSREHDVEGWVERKCRSCIDGGVAAVPPPPPPPPAAPEEAAKPAAGEEAKK</sequence>
<evidence type="ECO:0000313" key="4">
    <source>
        <dbReference type="Proteomes" id="UP001497516"/>
    </source>
</evidence>
<proteinExistence type="predicted"/>
<feature type="transmembrane region" description="Helical" evidence="2">
    <location>
        <begin position="48"/>
        <end position="69"/>
    </location>
</feature>
<feature type="compositionally biased region" description="Pro residues" evidence="1">
    <location>
        <begin position="100"/>
        <end position="110"/>
    </location>
</feature>
<feature type="compositionally biased region" description="Basic and acidic residues" evidence="1">
    <location>
        <begin position="113"/>
        <end position="125"/>
    </location>
</feature>
<dbReference type="EMBL" id="OZ034817">
    <property type="protein sequence ID" value="CAL1385085.1"/>
    <property type="molecule type" value="Genomic_DNA"/>
</dbReference>
<evidence type="ECO:0000256" key="1">
    <source>
        <dbReference type="SAM" id="MobiDB-lite"/>
    </source>
</evidence>
<organism evidence="3 4">
    <name type="scientific">Linum trigynum</name>
    <dbReference type="NCBI Taxonomy" id="586398"/>
    <lineage>
        <taxon>Eukaryota</taxon>
        <taxon>Viridiplantae</taxon>
        <taxon>Streptophyta</taxon>
        <taxon>Embryophyta</taxon>
        <taxon>Tracheophyta</taxon>
        <taxon>Spermatophyta</taxon>
        <taxon>Magnoliopsida</taxon>
        <taxon>eudicotyledons</taxon>
        <taxon>Gunneridae</taxon>
        <taxon>Pentapetalae</taxon>
        <taxon>rosids</taxon>
        <taxon>fabids</taxon>
        <taxon>Malpighiales</taxon>
        <taxon>Linaceae</taxon>
        <taxon>Linum</taxon>
    </lineage>
</organism>
<keyword evidence="2" id="KW-1133">Transmembrane helix</keyword>